<dbReference type="SUPFAM" id="SSF160443">
    <property type="entry name" value="SMR domain-like"/>
    <property type="match status" value="1"/>
</dbReference>
<dbReference type="GO" id="GO:0043023">
    <property type="term" value="F:ribosomal large subunit binding"/>
    <property type="evidence" value="ECO:0007669"/>
    <property type="project" value="UniProtKB-UniRule"/>
</dbReference>
<dbReference type="GO" id="GO:0045910">
    <property type="term" value="P:negative regulation of DNA recombination"/>
    <property type="evidence" value="ECO:0007669"/>
    <property type="project" value="InterPro"/>
</dbReference>
<dbReference type="EC" id="3.1.-.-" evidence="7"/>
<dbReference type="GO" id="GO:0072344">
    <property type="term" value="P:rescue of stalled ribosome"/>
    <property type="evidence" value="ECO:0007669"/>
    <property type="project" value="UniProtKB-UniRule"/>
</dbReference>
<keyword evidence="8" id="KW-0175">Coiled coil</keyword>
<dbReference type="Gene3D" id="3.40.50.300">
    <property type="entry name" value="P-loop containing nucleotide triphosphate hydrolases"/>
    <property type="match status" value="1"/>
</dbReference>
<dbReference type="Pfam" id="PF20297">
    <property type="entry name" value="MSSS"/>
    <property type="match status" value="1"/>
</dbReference>
<keyword evidence="3 7" id="KW-0378">Hydrolase</keyword>
<dbReference type="SUPFAM" id="SSF48334">
    <property type="entry name" value="DNA repair protein MutS, domain III"/>
    <property type="match status" value="1"/>
</dbReference>
<dbReference type="FunFam" id="3.40.50.300:FF:001531">
    <property type="entry name" value="Endonuclease MutS2"/>
    <property type="match status" value="1"/>
</dbReference>
<feature type="domain" description="Smr" evidence="9">
    <location>
        <begin position="727"/>
        <end position="802"/>
    </location>
</feature>
<evidence type="ECO:0000259" key="9">
    <source>
        <dbReference type="PROSITE" id="PS50828"/>
    </source>
</evidence>
<dbReference type="GO" id="GO:0140664">
    <property type="term" value="F:ATP-dependent DNA damage sensor activity"/>
    <property type="evidence" value="ECO:0007669"/>
    <property type="project" value="InterPro"/>
</dbReference>
<evidence type="ECO:0000256" key="4">
    <source>
        <dbReference type="ARBA" id="ARBA00022840"/>
    </source>
</evidence>
<dbReference type="GO" id="GO:0005524">
    <property type="term" value="F:ATP binding"/>
    <property type="evidence" value="ECO:0007669"/>
    <property type="project" value="UniProtKB-UniRule"/>
</dbReference>
<dbReference type="PANTHER" id="PTHR48466">
    <property type="entry name" value="OS10G0509000 PROTEIN-RELATED"/>
    <property type="match status" value="1"/>
</dbReference>
<feature type="coiled-coil region" evidence="8">
    <location>
        <begin position="581"/>
        <end position="608"/>
    </location>
</feature>
<comment type="function">
    <text evidence="7">Endonuclease that is involved in the suppression of homologous recombination and thus may have a key role in the control of bacterial genetic diversity.</text>
</comment>
<keyword evidence="6 7" id="KW-0238">DNA-binding</keyword>
<evidence type="ECO:0000256" key="2">
    <source>
        <dbReference type="ARBA" id="ARBA00022741"/>
    </source>
</evidence>
<dbReference type="SMART" id="SM00463">
    <property type="entry name" value="SMR"/>
    <property type="match status" value="1"/>
</dbReference>
<dbReference type="HAMAP" id="MF_00092">
    <property type="entry name" value="MutS2"/>
    <property type="match status" value="1"/>
</dbReference>
<dbReference type="GO" id="GO:0004519">
    <property type="term" value="F:endonuclease activity"/>
    <property type="evidence" value="ECO:0007669"/>
    <property type="project" value="UniProtKB-UniRule"/>
</dbReference>
<keyword evidence="5 7" id="KW-0694">RNA-binding</keyword>
<evidence type="ECO:0000256" key="6">
    <source>
        <dbReference type="ARBA" id="ARBA00023125"/>
    </source>
</evidence>
<dbReference type="PROSITE" id="PS50828">
    <property type="entry name" value="SMR"/>
    <property type="match status" value="1"/>
</dbReference>
<keyword evidence="11" id="KW-1185">Reference proteome</keyword>
<dbReference type="NCBIfam" id="TIGR01069">
    <property type="entry name" value="mutS2"/>
    <property type="match status" value="1"/>
</dbReference>
<comment type="caution">
    <text evidence="10">The sequence shown here is derived from an EMBL/GenBank/DDBJ whole genome shotgun (WGS) entry which is preliminary data.</text>
</comment>
<dbReference type="EMBL" id="JACHGF010000005">
    <property type="protein sequence ID" value="MBB5285214.1"/>
    <property type="molecule type" value="Genomic_DNA"/>
</dbReference>
<evidence type="ECO:0000256" key="8">
    <source>
        <dbReference type="SAM" id="Coils"/>
    </source>
</evidence>
<evidence type="ECO:0000313" key="11">
    <source>
        <dbReference type="Proteomes" id="UP000557307"/>
    </source>
</evidence>
<dbReference type="GO" id="GO:0006298">
    <property type="term" value="P:mismatch repair"/>
    <property type="evidence" value="ECO:0007669"/>
    <property type="project" value="InterPro"/>
</dbReference>
<dbReference type="GO" id="GO:0016887">
    <property type="term" value="F:ATP hydrolysis activity"/>
    <property type="evidence" value="ECO:0007669"/>
    <property type="project" value="InterPro"/>
</dbReference>
<feature type="binding site" evidence="7">
    <location>
        <begin position="343"/>
        <end position="350"/>
    </location>
    <ligand>
        <name>ATP</name>
        <dbReference type="ChEBI" id="CHEBI:30616"/>
    </ligand>
</feature>
<dbReference type="InterPro" id="IPR036187">
    <property type="entry name" value="DNA_mismatch_repair_MutS_sf"/>
</dbReference>
<evidence type="ECO:0000256" key="5">
    <source>
        <dbReference type="ARBA" id="ARBA00022884"/>
    </source>
</evidence>
<reference evidence="10 11" key="1">
    <citation type="submission" date="2020-08" db="EMBL/GenBank/DDBJ databases">
        <title>Genomic Encyclopedia of Type Strains, Phase IV (KMG-IV): sequencing the most valuable type-strain genomes for metagenomic binning, comparative biology and taxonomic classification.</title>
        <authorList>
            <person name="Goeker M."/>
        </authorList>
    </citation>
    <scope>NUCLEOTIDE SEQUENCE [LARGE SCALE GENOMIC DNA]</scope>
    <source>
        <strain evidence="10 11">DSM 105074</strain>
    </source>
</reference>
<dbReference type="Gene3D" id="3.30.1370.110">
    <property type="match status" value="1"/>
</dbReference>
<dbReference type="PIRSF" id="PIRSF005814">
    <property type="entry name" value="MutS_YshD"/>
    <property type="match status" value="1"/>
</dbReference>
<dbReference type="PANTHER" id="PTHR48466:SF2">
    <property type="entry name" value="OS10G0509000 PROTEIN"/>
    <property type="match status" value="1"/>
</dbReference>
<dbReference type="SMART" id="SM00533">
    <property type="entry name" value="MUTSd"/>
    <property type="match status" value="1"/>
</dbReference>
<dbReference type="EC" id="3.6.4.-" evidence="7"/>
<dbReference type="Proteomes" id="UP000557307">
    <property type="component" value="Unassembled WGS sequence"/>
</dbReference>
<keyword evidence="2 7" id="KW-0547">Nucleotide-binding</keyword>
<dbReference type="Pfam" id="PF00488">
    <property type="entry name" value="MutS_V"/>
    <property type="match status" value="1"/>
</dbReference>
<proteinExistence type="inferred from homology"/>
<dbReference type="InterPro" id="IPR000432">
    <property type="entry name" value="DNA_mismatch_repair_MutS_C"/>
</dbReference>
<keyword evidence="4 7" id="KW-0067">ATP-binding</keyword>
<dbReference type="SMART" id="SM00534">
    <property type="entry name" value="MUTSac"/>
    <property type="match status" value="1"/>
</dbReference>
<evidence type="ECO:0000256" key="1">
    <source>
        <dbReference type="ARBA" id="ARBA00022730"/>
    </source>
</evidence>
<dbReference type="RefSeq" id="WP_184175169.1">
    <property type="nucleotide sequence ID" value="NZ_JACHGF010000005.1"/>
</dbReference>
<dbReference type="InterPro" id="IPR005747">
    <property type="entry name" value="MutS2"/>
</dbReference>
<comment type="similarity">
    <text evidence="7">Belongs to the DNA mismatch repair MutS family. MutS2 subfamily.</text>
</comment>
<dbReference type="InterPro" id="IPR046893">
    <property type="entry name" value="MSSS"/>
</dbReference>
<dbReference type="InterPro" id="IPR027417">
    <property type="entry name" value="P-loop_NTPase"/>
</dbReference>
<evidence type="ECO:0000256" key="3">
    <source>
        <dbReference type="ARBA" id="ARBA00022801"/>
    </source>
</evidence>
<dbReference type="InterPro" id="IPR036063">
    <property type="entry name" value="Smr_dom_sf"/>
</dbReference>
<accession>A0A840TPD5</accession>
<dbReference type="GO" id="GO:0019843">
    <property type="term" value="F:rRNA binding"/>
    <property type="evidence" value="ECO:0007669"/>
    <property type="project" value="UniProtKB-UniRule"/>
</dbReference>
<organism evidence="10 11">
    <name type="scientific">Rhabdobacter roseus</name>
    <dbReference type="NCBI Taxonomy" id="1655419"/>
    <lineage>
        <taxon>Bacteria</taxon>
        <taxon>Pseudomonadati</taxon>
        <taxon>Bacteroidota</taxon>
        <taxon>Cytophagia</taxon>
        <taxon>Cytophagales</taxon>
        <taxon>Cytophagaceae</taxon>
        <taxon>Rhabdobacter</taxon>
    </lineage>
</organism>
<evidence type="ECO:0000256" key="7">
    <source>
        <dbReference type="HAMAP-Rule" id="MF_00092"/>
    </source>
</evidence>
<comment type="subunit">
    <text evidence="7">Homodimer. Binds to stalled ribosomes, contacting rRNA.</text>
</comment>
<dbReference type="AlphaFoldDB" id="A0A840TPD5"/>
<name>A0A840TPD5_9BACT</name>
<protein>
    <recommendedName>
        <fullName evidence="7">Endonuclease MutS2</fullName>
        <ecNumber evidence="7">3.1.-.-</ecNumber>
    </recommendedName>
    <alternativeName>
        <fullName evidence="7">Ribosome-associated protein quality control-upstream factor</fullName>
        <shortName evidence="7">RQC-upstream factor</shortName>
        <shortName evidence="7">RqcU</shortName>
        <ecNumber evidence="7">3.6.4.-</ecNumber>
    </alternativeName>
</protein>
<dbReference type="GO" id="GO:0030983">
    <property type="term" value="F:mismatched DNA binding"/>
    <property type="evidence" value="ECO:0007669"/>
    <property type="project" value="InterPro"/>
</dbReference>
<dbReference type="InterPro" id="IPR007696">
    <property type="entry name" value="DNA_mismatch_repair_MutS_core"/>
</dbReference>
<dbReference type="InterPro" id="IPR002625">
    <property type="entry name" value="Smr_dom"/>
</dbReference>
<gene>
    <name evidence="7" type="primary">mutS2</name>
    <name evidence="7" type="synonym">rqcU</name>
    <name evidence="10" type="ORF">HNQ92_003371</name>
</gene>
<keyword evidence="1 7" id="KW-0699">rRNA-binding</keyword>
<evidence type="ECO:0000313" key="10">
    <source>
        <dbReference type="EMBL" id="MBB5285214.1"/>
    </source>
</evidence>
<dbReference type="InterPro" id="IPR045076">
    <property type="entry name" value="MutS"/>
</dbReference>
<sequence length="802" mass="90827">MLYPQNIEQKLGFDRLRDWLSEACISPLGRRFVEKIRFSDNFTLVDKLVRQTAEMKQILQYGEDFPSQNYLDVTPYLQRAAIEGMLLTQAEFFDLKVSLSTIRQCLVFFGKQEPEAFPLLGEYAQSIRVERSVTDAIDRVIDDRGQVRDNASPELAQIRRRLIAERADIRKKLDSLLRTAKNSGWIGDDVSLTIRNGRMVIPIAAEHKRKLKGFIHDESATGQTVYLEPTEVLEANNEIRELEYEERREINRILVLLTDQLRPYLPDLQRAYQFLGLMDFLRAKAKLAVQMEALNPQFVNRPSVDWREARHPILHLSFQKQGKKVVPLSIELSQKQRILIISGPNAGGKSVALKTVGLIQYMYQCGLLVPMRDDSTMGFFQNIFIDIGDEQSLENDLSTYSSHLTNMRQFLARANKRSLFLIDEFGTGTEPGLGGAIAEAILEDLTQSGAYGVINTHYTNLKVLADKTDGLINGAMRFDGEHLEPLYQLEIGKPGSSFAFEIAYKIGLPKGVIERAKSKLGTQQVNFEKLLKELDIERKVFAEKNLDLGIKERKLAQQLAEYTALKTSLDNNEKRILNEAKQKAKTLLSETNQRIESTIREIRESQANKETTRELRAGLEKFNQQNLKPVLVEEVPVPEVDFEPEEGAIEVGSYVRIKGQTAIGEVLALKGKDAEIRIGELKSNVKLNRLEKVSKKTYKLATGEKKTRAGTAGVDINERMLNFSFNLDIRGKRGEEALSVLDQFMDNAVMLGYDELRVIHGKGDGILRTLVRNHLRSYPQVGTLQDEHADRGGAGVTLVKMR</sequence>
<dbReference type="Pfam" id="PF01713">
    <property type="entry name" value="Smr"/>
    <property type="match status" value="1"/>
</dbReference>
<dbReference type="SUPFAM" id="SSF52540">
    <property type="entry name" value="P-loop containing nucleoside triphosphate hydrolases"/>
    <property type="match status" value="1"/>
</dbReference>
<comment type="function">
    <text evidence="7">Acts as a ribosome collision sensor, splitting the ribosome into its 2 subunits. Detects stalled/collided 70S ribosomes which it binds and splits by an ATP-hydrolysis driven conformational change. Acts upstream of the ribosome quality control system (RQC), a ribosome-associated complex that mediates the extraction of incompletely synthesized nascent chains from stalled ribosomes and their subsequent degradation. Probably generates substrates for RQC.</text>
</comment>
<keyword evidence="7" id="KW-0540">Nuclease</keyword>
<keyword evidence="7" id="KW-0255">Endonuclease</keyword>